<dbReference type="EC" id="3.4.21.-" evidence="4"/>
<dbReference type="InterPro" id="IPR002470">
    <property type="entry name" value="Peptidase_S9A"/>
</dbReference>
<evidence type="ECO:0000256" key="3">
    <source>
        <dbReference type="ARBA" id="ARBA00016310"/>
    </source>
</evidence>
<evidence type="ECO:0000259" key="5">
    <source>
        <dbReference type="Pfam" id="PF00326"/>
    </source>
</evidence>
<dbReference type="PRINTS" id="PR00862">
    <property type="entry name" value="PROLIGOPTASE"/>
</dbReference>
<dbReference type="GO" id="GO:0070012">
    <property type="term" value="F:oligopeptidase activity"/>
    <property type="evidence" value="ECO:0007669"/>
    <property type="project" value="TreeGrafter"/>
</dbReference>
<comment type="similarity">
    <text evidence="2 4">Belongs to the peptidase S9A family.</text>
</comment>
<name>A0A1I8AF15_9BILA</name>
<dbReference type="GO" id="GO:0005829">
    <property type="term" value="C:cytosol"/>
    <property type="evidence" value="ECO:0007669"/>
    <property type="project" value="TreeGrafter"/>
</dbReference>
<evidence type="ECO:0000256" key="4">
    <source>
        <dbReference type="RuleBase" id="RU368024"/>
    </source>
</evidence>
<organism evidence="6 7">
    <name type="scientific">Steinernema glaseri</name>
    <dbReference type="NCBI Taxonomy" id="37863"/>
    <lineage>
        <taxon>Eukaryota</taxon>
        <taxon>Metazoa</taxon>
        <taxon>Ecdysozoa</taxon>
        <taxon>Nematoda</taxon>
        <taxon>Chromadorea</taxon>
        <taxon>Rhabditida</taxon>
        <taxon>Tylenchina</taxon>
        <taxon>Panagrolaimomorpha</taxon>
        <taxon>Strongyloidoidea</taxon>
        <taxon>Steinernematidae</taxon>
        <taxon>Steinernema</taxon>
    </lineage>
</organism>
<dbReference type="Gene3D" id="3.40.50.1820">
    <property type="entry name" value="alpha/beta hydrolase"/>
    <property type="match status" value="1"/>
</dbReference>
<dbReference type="Proteomes" id="UP000095287">
    <property type="component" value="Unplaced"/>
</dbReference>
<dbReference type="WBParaSite" id="L893_g5074.t1">
    <property type="protein sequence ID" value="L893_g5074.t1"/>
    <property type="gene ID" value="L893_g5074"/>
</dbReference>
<dbReference type="InterPro" id="IPR029058">
    <property type="entry name" value="AB_hydrolase_fold"/>
</dbReference>
<evidence type="ECO:0000256" key="2">
    <source>
        <dbReference type="ARBA" id="ARBA00005228"/>
    </source>
</evidence>
<feature type="domain" description="Peptidase S9 prolyl oligopeptidase catalytic" evidence="5">
    <location>
        <begin position="1"/>
        <end position="156"/>
    </location>
</feature>
<dbReference type="PANTHER" id="PTHR42881:SF2">
    <property type="entry name" value="PROLYL ENDOPEPTIDASE"/>
    <property type="match status" value="1"/>
</dbReference>
<proteinExistence type="inferred from homology"/>
<dbReference type="AlphaFoldDB" id="A0A1I8AF15"/>
<evidence type="ECO:0000313" key="6">
    <source>
        <dbReference type="Proteomes" id="UP000095287"/>
    </source>
</evidence>
<dbReference type="PANTHER" id="PTHR42881">
    <property type="entry name" value="PROLYL ENDOPEPTIDASE"/>
    <property type="match status" value="1"/>
</dbReference>
<keyword evidence="4" id="KW-0645">Protease</keyword>
<evidence type="ECO:0000256" key="1">
    <source>
        <dbReference type="ARBA" id="ARBA00001070"/>
    </source>
</evidence>
<comment type="catalytic activity">
    <reaction evidence="1">
        <text>Hydrolysis of Pro-|-Xaa &gt;&gt; Ala-|-Xaa in oligopeptides.</text>
        <dbReference type="EC" id="3.4.21.26"/>
    </reaction>
</comment>
<dbReference type="SUPFAM" id="SSF53474">
    <property type="entry name" value="alpha/beta-Hydrolases"/>
    <property type="match status" value="1"/>
</dbReference>
<dbReference type="Pfam" id="PF00326">
    <property type="entry name" value="Peptidase_S9"/>
    <property type="match status" value="1"/>
</dbReference>
<keyword evidence="4" id="KW-0378">Hydrolase</keyword>
<dbReference type="GO" id="GO:0006508">
    <property type="term" value="P:proteolysis"/>
    <property type="evidence" value="ECO:0007669"/>
    <property type="project" value="UniProtKB-KW"/>
</dbReference>
<dbReference type="InterPro" id="IPR001375">
    <property type="entry name" value="Peptidase_S9_cat"/>
</dbReference>
<dbReference type="GO" id="GO:0004252">
    <property type="term" value="F:serine-type endopeptidase activity"/>
    <property type="evidence" value="ECO:0007669"/>
    <property type="project" value="UniProtKB-UniRule"/>
</dbReference>
<sequence>GGSNGGLLVAACSQQRPDLYGAVLNRVGVMDMLRFHKFTVGSAWIPEYGDPDVAEHFKFIYKYSPLHNLRMPADKGQWPATMLMTADHDDRVVPSHSLKYMATLYNMVAAEAKAYQKNPLIMRVEVRAGHGAGKPTSKIIAEIVDMYSFLQRVLKMTWF</sequence>
<dbReference type="InterPro" id="IPR051167">
    <property type="entry name" value="Prolyl_oligopep/macrocyclase"/>
</dbReference>
<accession>A0A1I8AF15</accession>
<keyword evidence="6" id="KW-1185">Reference proteome</keyword>
<reference evidence="7" key="1">
    <citation type="submission" date="2016-11" db="UniProtKB">
        <authorList>
            <consortium name="WormBaseParasite"/>
        </authorList>
    </citation>
    <scope>IDENTIFICATION</scope>
</reference>
<keyword evidence="4" id="KW-0720">Serine protease</keyword>
<evidence type="ECO:0000313" key="7">
    <source>
        <dbReference type="WBParaSite" id="L893_g5074.t1"/>
    </source>
</evidence>
<protein>
    <recommendedName>
        <fullName evidence="3 4">Prolyl endopeptidase</fullName>
        <ecNumber evidence="4">3.4.21.-</ecNumber>
    </recommendedName>
</protein>